<gene>
    <name evidence="2" type="ORF">ACFOZ9_13300</name>
</gene>
<name>A0ABV8XRG1_9DEIO</name>
<sequence>MSSIRNMMKQARPDPDPVEEIPVASRGEARRPLSLPAVPPPEERKPLSTRVKPSLKRVLEAYTKEIRDAGFPVTQELVLDALLRELRDNDDLRERVAGLLVEELS</sequence>
<dbReference type="RefSeq" id="WP_380040422.1">
    <property type="nucleotide sequence ID" value="NZ_JBHSEH010000018.1"/>
</dbReference>
<evidence type="ECO:0000313" key="3">
    <source>
        <dbReference type="Proteomes" id="UP001595998"/>
    </source>
</evidence>
<feature type="region of interest" description="Disordered" evidence="1">
    <location>
        <begin position="1"/>
        <end position="50"/>
    </location>
</feature>
<organism evidence="2 3">
    <name type="scientific">Deinococcus navajonensis</name>
    <dbReference type="NCBI Taxonomy" id="309884"/>
    <lineage>
        <taxon>Bacteria</taxon>
        <taxon>Thermotogati</taxon>
        <taxon>Deinococcota</taxon>
        <taxon>Deinococci</taxon>
        <taxon>Deinococcales</taxon>
        <taxon>Deinococcaceae</taxon>
        <taxon>Deinococcus</taxon>
    </lineage>
</organism>
<dbReference type="EMBL" id="JBHSEH010000018">
    <property type="protein sequence ID" value="MFC4427187.1"/>
    <property type="molecule type" value="Genomic_DNA"/>
</dbReference>
<proteinExistence type="predicted"/>
<evidence type="ECO:0000256" key="1">
    <source>
        <dbReference type="SAM" id="MobiDB-lite"/>
    </source>
</evidence>
<comment type="caution">
    <text evidence="2">The sequence shown here is derived from an EMBL/GenBank/DDBJ whole genome shotgun (WGS) entry which is preliminary data.</text>
</comment>
<reference evidence="3" key="1">
    <citation type="journal article" date="2019" name="Int. J. Syst. Evol. Microbiol.">
        <title>The Global Catalogue of Microorganisms (GCM) 10K type strain sequencing project: providing services to taxonomists for standard genome sequencing and annotation.</title>
        <authorList>
            <consortium name="The Broad Institute Genomics Platform"/>
            <consortium name="The Broad Institute Genome Sequencing Center for Infectious Disease"/>
            <person name="Wu L."/>
            <person name="Ma J."/>
        </authorList>
    </citation>
    <scope>NUCLEOTIDE SEQUENCE [LARGE SCALE GENOMIC DNA]</scope>
    <source>
        <strain evidence="3">CCUG 56029</strain>
    </source>
</reference>
<protein>
    <submittedName>
        <fullName evidence="2">Uncharacterized protein</fullName>
    </submittedName>
</protein>
<dbReference type="Proteomes" id="UP001595998">
    <property type="component" value="Unassembled WGS sequence"/>
</dbReference>
<accession>A0ABV8XRG1</accession>
<evidence type="ECO:0000313" key="2">
    <source>
        <dbReference type="EMBL" id="MFC4427187.1"/>
    </source>
</evidence>
<keyword evidence="3" id="KW-1185">Reference proteome</keyword>